<comment type="caution">
    <text evidence="1">The sequence shown here is derived from an EMBL/GenBank/DDBJ whole genome shotgun (WGS) entry which is preliminary data.</text>
</comment>
<reference evidence="1 2" key="1">
    <citation type="submission" date="2019-01" db="EMBL/GenBank/DDBJ databases">
        <title>Draft Genome and Complete Hox-Cluster Characterization of the Sterlet Sturgeon (Acipenser ruthenus).</title>
        <authorList>
            <person name="Wei Q."/>
        </authorList>
    </citation>
    <scope>NUCLEOTIDE SEQUENCE [LARGE SCALE GENOMIC DNA]</scope>
    <source>
        <strain evidence="1">WHYD16114868_AA</strain>
        <tissue evidence="1">Blood</tissue>
    </source>
</reference>
<dbReference type="Proteomes" id="UP000289886">
    <property type="component" value="Unassembled WGS sequence"/>
</dbReference>
<dbReference type="EMBL" id="SCEB01214584">
    <property type="protein sequence ID" value="RXM34489.1"/>
    <property type="molecule type" value="Genomic_DNA"/>
</dbReference>
<proteinExistence type="predicted"/>
<evidence type="ECO:0000313" key="1">
    <source>
        <dbReference type="EMBL" id="RXM34489.1"/>
    </source>
</evidence>
<dbReference type="AlphaFoldDB" id="A0A444UH39"/>
<sequence length="79" mass="9128">MPLRKRKQSKRDEDSLSLCSLDTQRKRKQSKRDEDSLSLCSLDTQIPPWTGQTVCALHCEETWSLRNNAQGPLRSLSRL</sequence>
<keyword evidence="2" id="KW-1185">Reference proteome</keyword>
<accession>A0A444UH39</accession>
<organism evidence="1 2">
    <name type="scientific">Acipenser ruthenus</name>
    <name type="common">Sterlet sturgeon</name>
    <dbReference type="NCBI Taxonomy" id="7906"/>
    <lineage>
        <taxon>Eukaryota</taxon>
        <taxon>Metazoa</taxon>
        <taxon>Chordata</taxon>
        <taxon>Craniata</taxon>
        <taxon>Vertebrata</taxon>
        <taxon>Euteleostomi</taxon>
        <taxon>Actinopterygii</taxon>
        <taxon>Chondrostei</taxon>
        <taxon>Acipenseriformes</taxon>
        <taxon>Acipenseridae</taxon>
        <taxon>Acipenser</taxon>
    </lineage>
</organism>
<gene>
    <name evidence="1" type="ORF">EOD39_14080</name>
</gene>
<evidence type="ECO:0000313" key="2">
    <source>
        <dbReference type="Proteomes" id="UP000289886"/>
    </source>
</evidence>
<protein>
    <submittedName>
        <fullName evidence="1">Uncharacterized protein</fullName>
    </submittedName>
</protein>
<name>A0A444UH39_ACIRT</name>